<dbReference type="OrthoDB" id="3472120at2"/>
<accession>H5XCG7</accession>
<reference evidence="1 2" key="1">
    <citation type="submission" date="2011-11" db="EMBL/GenBank/DDBJ databases">
        <title>The Noncontiguous Finished sequence of Saccharomonospora cyanea NA-134.</title>
        <authorList>
            <consortium name="US DOE Joint Genome Institute"/>
            <person name="Lucas S."/>
            <person name="Han J."/>
            <person name="Lapidus A."/>
            <person name="Cheng J.-F."/>
            <person name="Goodwin L."/>
            <person name="Pitluck S."/>
            <person name="Peters L."/>
            <person name="Ovchinnikova G."/>
            <person name="Lu M."/>
            <person name="Detter J.C."/>
            <person name="Han C."/>
            <person name="Tapia R."/>
            <person name="Land M."/>
            <person name="Hauser L."/>
            <person name="Kyrpides N."/>
            <person name="Ivanova N."/>
            <person name="Pagani I."/>
            <person name="Brambilla E.-M."/>
            <person name="Klenk H.-P."/>
            <person name="Woyke T."/>
        </authorList>
    </citation>
    <scope>NUCLEOTIDE SEQUENCE [LARGE SCALE GENOMIC DNA]</scope>
    <source>
        <strain evidence="1 2">NA-134</strain>
    </source>
</reference>
<dbReference type="Proteomes" id="UP000002791">
    <property type="component" value="Chromosome"/>
</dbReference>
<organism evidence="1 2">
    <name type="scientific">Saccharomonospora cyanea NA-134</name>
    <dbReference type="NCBI Taxonomy" id="882082"/>
    <lineage>
        <taxon>Bacteria</taxon>
        <taxon>Bacillati</taxon>
        <taxon>Actinomycetota</taxon>
        <taxon>Actinomycetes</taxon>
        <taxon>Pseudonocardiales</taxon>
        <taxon>Pseudonocardiaceae</taxon>
        <taxon>Saccharomonospora</taxon>
    </lineage>
</organism>
<dbReference type="AlphaFoldDB" id="H5XCG7"/>
<name>H5XCG7_9PSEU</name>
<proteinExistence type="predicted"/>
<gene>
    <name evidence="1" type="ORF">SaccyDRAFT_1273</name>
</gene>
<keyword evidence="2" id="KW-1185">Reference proteome</keyword>
<evidence type="ECO:0000313" key="2">
    <source>
        <dbReference type="Proteomes" id="UP000002791"/>
    </source>
</evidence>
<sequence length="194" mass="21565">MPVPVVELLRRAVALVPEDARSDAGRGPDDVGDHLDHNEWEAALDLLLDFDGLTWQTVEYWDLLIAAAEEMRLDDDARWCHWRRFEARSGLVRAELQLVPAEVGGRRIPIPGTGVLRPMWNLDPDSDGRTELHIAALWVETASALQPGGHGTVRLLPLTPERWRHLAPGDRITMHEARPVAGTATIVQVLPPPS</sequence>
<dbReference type="HOGENOM" id="CLU_1407364_0_0_11"/>
<dbReference type="RefSeq" id="WP_005454597.1">
    <property type="nucleotide sequence ID" value="NZ_CM001440.1"/>
</dbReference>
<protein>
    <submittedName>
        <fullName evidence="1">Uncharacterized protein</fullName>
    </submittedName>
</protein>
<evidence type="ECO:0000313" key="1">
    <source>
        <dbReference type="EMBL" id="EHR60182.1"/>
    </source>
</evidence>
<dbReference type="STRING" id="882082.SaccyDRAFT_1273"/>
<dbReference type="EMBL" id="CM001440">
    <property type="protein sequence ID" value="EHR60182.1"/>
    <property type="molecule type" value="Genomic_DNA"/>
</dbReference>
<dbReference type="eggNOG" id="ENOG5032R61">
    <property type="taxonomic scope" value="Bacteria"/>
</dbReference>